<evidence type="ECO:0000313" key="3">
    <source>
        <dbReference type="EMBL" id="CAI11216.1"/>
    </source>
</evidence>
<protein>
    <submittedName>
        <fullName evidence="2">Uncharacterized protein</fullName>
    </submittedName>
</protein>
<reference evidence="4" key="5">
    <citation type="journal article" date="2010" name="PLoS ONE">
        <title>The complete genome sequence of Cupriavidus metallidurans strain CH34, a master survivalist in harsh and anthropogenic environments.</title>
        <authorList>
            <person name="Janssen P.J."/>
            <person name="Van Houdt R."/>
            <person name="Moors H."/>
            <person name="Monsieurs P."/>
            <person name="Morin N."/>
            <person name="Michaux A."/>
            <person name="Benotmane M.A."/>
            <person name="Leys N."/>
            <person name="Vallaeys T."/>
            <person name="Lapidus A."/>
            <person name="Monchy S."/>
            <person name="Medigue C."/>
            <person name="Taghavi S."/>
            <person name="McCorkle S."/>
            <person name="Dunn J."/>
            <person name="van der Lelie D."/>
            <person name="Mergeay M."/>
        </authorList>
    </citation>
    <scope>NUCLEOTIDE SEQUENCE [LARGE SCALE GENOMIC DNA]</scope>
    <source>
        <strain evidence="4">ATCC 43123 / DSM 2839 / NBRC 102507 / CH34</strain>
        <plasmid evidence="4">Plasmid pMOL30</plasmid>
    </source>
</reference>
<reference evidence="2" key="6">
    <citation type="submission" date="2010-02" db="EMBL/GenBank/DDBJ databases">
        <authorList>
            <person name="Janssen P.J."/>
            <person name="Van Houdt R."/>
            <person name="Moors H."/>
            <person name="Monsieurs P."/>
            <person name="Morin N."/>
            <person name="Benotmane R."/>
            <person name="Lapidus A."/>
            <person name="McCorkle S."/>
            <person name="Monchy S."/>
            <person name="Taghavi S."/>
            <person name="van der Lelie N."/>
            <person name="Dunn J."/>
            <person name="Leys N."/>
            <person name="Mergeay M."/>
        </authorList>
    </citation>
    <scope>NUCLEOTIDE SEQUENCE</scope>
    <source>
        <strain evidence="2">CH34</strain>
        <plasmid evidence="2">pMOL30</plasmid>
    </source>
</reference>
<geneLocation type="plasmid" evidence="2 4">
    <name>pMOL30</name>
</geneLocation>
<reference evidence="2" key="4">
    <citation type="submission" date="2006-04" db="EMBL/GenBank/DDBJ databases">
        <title>Complete sequence of the chromosome of Ralstonia metallidurans CH34.</title>
        <authorList>
            <consortium name="US DOE Joint Genome Institute"/>
            <person name="Copeland A."/>
            <person name="Lucas S."/>
            <person name="Lapidus A."/>
            <person name="Barry K."/>
            <person name="Detter J.C."/>
            <person name="Glavina del Rio T."/>
            <person name="Hammon N."/>
            <person name="Israni S."/>
            <person name="Dalin E."/>
            <person name="Tice H."/>
            <person name="Martinez M."/>
            <person name="Goltsman E."/>
            <person name="Pitluck S."/>
            <person name="Schmutz J."/>
            <person name="Larimer F."/>
            <person name="Land M."/>
            <person name="Hauser L."/>
            <person name="Kyrpides N."/>
            <person name="Kim E."/>
            <person name="Mergeay M."/>
            <person name="Benotmane M.A."/>
            <person name="Vallaeys T."/>
            <person name="Michaux A."/>
            <person name="Monchy S."/>
            <person name="Dunn J."/>
            <person name="McCorkle S."/>
            <person name="Taghavi S."/>
            <person name="van der Lelie D."/>
            <person name="Richardson P."/>
        </authorList>
    </citation>
    <scope>NUCLEOTIDE SEQUENCE</scope>
    <source>
        <strain evidence="2">CH34</strain>
        <plasmid evidence="2">pMOL30</plasmid>
    </source>
</reference>
<feature type="compositionally biased region" description="Basic and acidic residues" evidence="1">
    <location>
        <begin position="132"/>
        <end position="142"/>
    </location>
</feature>
<reference evidence="3" key="3">
    <citation type="submission" date="2004-11" db="EMBL/GenBank/DDBJ databases">
        <title>Sequence and features of the Ralstonia metallidurans CH34 heavy metals plasmids pMOL28 and pMOL30.</title>
        <authorList>
            <person name="Monchy S."/>
            <person name="Van der Lelie D."/>
            <person name="Vallaeys T."/>
            <person name="Taghavi S."/>
            <person name="Benotmane M."/>
            <person name="McCorkle S."/>
            <person name="Dunn J."/>
            <person name="Lapidus A."/>
            <person name="Mergeay M."/>
        </authorList>
    </citation>
    <scope>NUCLEOTIDE SEQUENCE</scope>
    <source>
        <strain evidence="3">CH34</strain>
        <plasmid evidence="3">pMOL30</plasmid>
    </source>
</reference>
<sequence length="142" mass="15253">MLNAISNETTAGLELAVALELFCVTLDWQPGDDEQGDYSVSVWAVDEDDAIRQVAEEMADSGEKSFETEAERVAYIQCVIDGAGQYAAEHVKNRLLSDLDNLLKNDRPEALKAIKAILDGADPAGSTTPAADDAKRSDPPAQ</sequence>
<dbReference type="AlphaFoldDB" id="Q58AQ1"/>
<evidence type="ECO:0000256" key="1">
    <source>
        <dbReference type="SAM" id="MobiDB-lite"/>
    </source>
</evidence>
<evidence type="ECO:0000313" key="4">
    <source>
        <dbReference type="Proteomes" id="UP000002429"/>
    </source>
</evidence>
<accession>Q58AQ1</accession>
<reference evidence="3" key="1">
    <citation type="journal article" date="1995" name="J. Ind. Microbiol.">
        <title>The czc operon of Alcaligenes eutrophus CH34: from resistance mechanism to the removal of heavy metals.</title>
        <authorList>
            <person name="Diels L."/>
            <person name="Dong Q."/>
            <person name="van der Lelie D."/>
            <person name="Baeyens W."/>
            <person name="Mergeay M."/>
        </authorList>
    </citation>
    <scope>NUCLEOTIDE SEQUENCE</scope>
    <source>
        <strain evidence="3">CH34</strain>
    </source>
</reference>
<keyword evidence="4" id="KW-1185">Reference proteome</keyword>
<organism evidence="2 4">
    <name type="scientific">Cupriavidus metallidurans (strain ATCC 43123 / DSM 2839 / NBRC 102507 / CH34)</name>
    <name type="common">Ralstonia metallidurans</name>
    <dbReference type="NCBI Taxonomy" id="266264"/>
    <lineage>
        <taxon>Bacteria</taxon>
        <taxon>Pseudomonadati</taxon>
        <taxon>Pseudomonadota</taxon>
        <taxon>Betaproteobacteria</taxon>
        <taxon>Burkholderiales</taxon>
        <taxon>Burkholderiaceae</taxon>
        <taxon>Cupriavidus</taxon>
    </lineage>
</organism>
<dbReference type="RefSeq" id="WP_011229318.1">
    <property type="nucleotide sequence ID" value="NC_006466.1"/>
</dbReference>
<dbReference type="EMBL" id="CP000354">
    <property type="protein sequence ID" value="ABF12872.1"/>
    <property type="molecule type" value="Genomic_DNA"/>
</dbReference>
<reference evidence="3" key="2">
    <citation type="journal article" date="2001" name="J. Bacteriol.">
        <title>Cloning and functional analysis of the pbr lead resistance determinant of Ralstonia metallidurans CH34.</title>
        <authorList>
            <person name="Borremans B."/>
            <person name="Hobman J."/>
            <person name="Provoost A."/>
            <person name="Brown N.L."/>
            <person name="van der Lelie D."/>
        </authorList>
    </citation>
    <scope>NUCLEOTIDE SEQUENCE</scope>
    <source>
        <strain evidence="3">CH34</strain>
    </source>
</reference>
<name>Q58AQ1_CUPMC</name>
<dbReference type="EMBL" id="X71400">
    <property type="protein sequence ID" value="CAI11216.1"/>
    <property type="molecule type" value="Genomic_DNA"/>
</dbReference>
<dbReference type="HOGENOM" id="CLU_1814231_0_0_4"/>
<dbReference type="Proteomes" id="UP000002429">
    <property type="component" value="Plasmid pMOL30"/>
</dbReference>
<dbReference type="KEGG" id="rme:Rmet_6013"/>
<gene>
    <name evidence="3" type="primary">RMe0248</name>
    <name evidence="2" type="ordered locus">Rmet_6013</name>
</gene>
<keyword evidence="2" id="KW-0614">Plasmid</keyword>
<dbReference type="GeneID" id="60824562"/>
<feature type="region of interest" description="Disordered" evidence="1">
    <location>
        <begin position="118"/>
        <end position="142"/>
    </location>
</feature>
<proteinExistence type="predicted"/>
<evidence type="ECO:0000313" key="2">
    <source>
        <dbReference type="EMBL" id="ABF12872.1"/>
    </source>
</evidence>